<dbReference type="FunFam" id="1.10.540.10:FF:000006">
    <property type="entry name" value="Acyl-coenzyme A oxidase"/>
    <property type="match status" value="1"/>
</dbReference>
<evidence type="ECO:0000256" key="5">
    <source>
        <dbReference type="ARBA" id="ARBA00022630"/>
    </source>
</evidence>
<dbReference type="AlphaFoldDB" id="A0A8B8G9H7"/>
<sequence>MKFTVNADLLKEREKCTFDVEELTNFLDGGVKQTLHRRKLENFFISDPRFKDEVPMEYLSHKERYEHAVRKSCILFKKVKEWQQFDESASNFMDIYKSFLGISVGSAIIKDGTPFSVHYIMFIPAIMGQGTLEQQEYWVGRAFSNQIIGTYAQTELGHGTFIRGLETTCTYDPDTEQFILNSPTLTSYKWWAGGLGHTCNYAIVMAQLYTKGECFGIHPFIVQIRDEETWNPMPGIKIGEIGSKLGMNSINNGYLAFDKVRIPRTNMLMKNAQVLKDGTYKKSVNDKLIYGTMIFVRVVIVRDIISSYLSKAAIIATRYSCVRRQSELKPGAGEPQILDYQTQQYKIFPAIALSLAYKFAAMRLWDIYNKVTSQLKLGNLEQLPELHAMSCCLKAVSTADAAVAVTICRLACGGHGYMNCSNFPNLYAMTSATETYEGENTVLLLQTARYLFKSYHDAKSGLELTETVSYLNNFKSLRHKTWTTNLECMNSAFSQVAGSKIENCYFTINQLINSGISQEDAWNEYTIILTKAAEAHCRQFVINCFVITLKTVKLSAELLKVLTELCKLICCHWILNQLGDFLQYSNLKSNDVSSVQSLLDECLKCIRTNAVGFVDGFDIRDEILGSALGVYDGNVYERLIEDANKSPLNQDPVNISFHKYLKPFLKSNL</sequence>
<dbReference type="SUPFAM" id="SSF47203">
    <property type="entry name" value="Acyl-CoA dehydrogenase C-terminal domain-like"/>
    <property type="match status" value="2"/>
</dbReference>
<evidence type="ECO:0000259" key="18">
    <source>
        <dbReference type="Pfam" id="PF14749"/>
    </source>
</evidence>
<dbReference type="FunFam" id="1.20.140.10:FF:000005">
    <property type="entry name" value="Acyl-coenzyme A oxidase"/>
    <property type="match status" value="1"/>
</dbReference>
<evidence type="ECO:0000313" key="21">
    <source>
        <dbReference type="RefSeq" id="XP_025419261.1"/>
    </source>
</evidence>
<feature type="binding site" evidence="15">
    <location>
        <position position="154"/>
    </location>
    <ligand>
        <name>FAD</name>
        <dbReference type="ChEBI" id="CHEBI:57692"/>
    </ligand>
</feature>
<feature type="domain" description="Acyl-CoA oxidase C-terminal" evidence="16">
    <location>
        <begin position="486"/>
        <end position="666"/>
    </location>
</feature>
<dbReference type="InterPro" id="IPR055060">
    <property type="entry name" value="ACOX_C_alpha1"/>
</dbReference>
<feature type="domain" description="Acyl-coenzyme A oxidase N-terminal" evidence="18">
    <location>
        <begin position="19"/>
        <end position="148"/>
    </location>
</feature>
<feature type="active site" description="Proton acceptor" evidence="14">
    <location>
        <position position="437"/>
    </location>
</feature>
<dbReference type="InterPro" id="IPR006091">
    <property type="entry name" value="Acyl-CoA_Oxase/DH_mid-dom"/>
</dbReference>
<dbReference type="Pfam" id="PF14749">
    <property type="entry name" value="Acyl-CoA_ox_N"/>
    <property type="match status" value="1"/>
</dbReference>
<feature type="binding site" evidence="15">
    <location>
        <position position="193"/>
    </location>
    <ligand>
        <name>FAD</name>
        <dbReference type="ChEBI" id="CHEBI:57692"/>
    </ligand>
</feature>
<name>A0A8B8G9H7_9HEMI</name>
<dbReference type="FunFam" id="1.20.140.10:FF:000013">
    <property type="entry name" value="Acyl-coenzyme A oxidase"/>
    <property type="match status" value="1"/>
</dbReference>
<comment type="similarity">
    <text evidence="4 13">Belongs to the acyl-CoA oxidase family.</text>
</comment>
<evidence type="ECO:0000256" key="3">
    <source>
        <dbReference type="ARBA" id="ARBA00004846"/>
    </source>
</evidence>
<dbReference type="FunFam" id="2.40.110.10:FF:000003">
    <property type="entry name" value="Acyl-coenzyme A oxidase"/>
    <property type="match status" value="1"/>
</dbReference>
<evidence type="ECO:0000256" key="10">
    <source>
        <dbReference type="ARBA" id="ARBA00023002"/>
    </source>
</evidence>
<evidence type="ECO:0000256" key="7">
    <source>
        <dbReference type="ARBA" id="ARBA00022827"/>
    </source>
</evidence>
<dbReference type="Pfam" id="PF22924">
    <property type="entry name" value="ACOX_C_alpha1"/>
    <property type="match status" value="1"/>
</dbReference>
<evidence type="ECO:0000313" key="20">
    <source>
        <dbReference type="Proteomes" id="UP000694846"/>
    </source>
</evidence>
<evidence type="ECO:0000256" key="14">
    <source>
        <dbReference type="PIRSR" id="PIRSR000168-1"/>
    </source>
</evidence>
<dbReference type="GO" id="GO:0071949">
    <property type="term" value="F:FAD binding"/>
    <property type="evidence" value="ECO:0007669"/>
    <property type="project" value="InterPro"/>
</dbReference>
<comment type="cofactor">
    <cofactor evidence="1">
        <name>FAD</name>
        <dbReference type="ChEBI" id="CHEBI:57692"/>
    </cofactor>
</comment>
<dbReference type="GO" id="GO:0033540">
    <property type="term" value="P:fatty acid beta-oxidation using acyl-CoA oxidase"/>
    <property type="evidence" value="ECO:0007669"/>
    <property type="project" value="TreeGrafter"/>
</dbReference>
<evidence type="ECO:0000256" key="15">
    <source>
        <dbReference type="PIRSR" id="PIRSR000168-2"/>
    </source>
</evidence>
<dbReference type="Pfam" id="PF02770">
    <property type="entry name" value="Acyl-CoA_dh_M"/>
    <property type="match status" value="1"/>
</dbReference>
<dbReference type="PANTHER" id="PTHR10909:SF250">
    <property type="entry name" value="PEROXISOMAL ACYL-COENZYME A OXIDASE 1"/>
    <property type="match status" value="1"/>
</dbReference>
<keyword evidence="12" id="KW-0576">Peroxisome</keyword>
<dbReference type="OrthoDB" id="538336at2759"/>
<dbReference type="Gene3D" id="1.20.140.10">
    <property type="entry name" value="Butyryl-CoA Dehydrogenase, subunit A, domain 3"/>
    <property type="match status" value="2"/>
</dbReference>
<evidence type="ECO:0000256" key="2">
    <source>
        <dbReference type="ARBA" id="ARBA00004275"/>
    </source>
</evidence>
<reference evidence="21" key="1">
    <citation type="submission" date="2025-08" db="UniProtKB">
        <authorList>
            <consortium name="RefSeq"/>
        </authorList>
    </citation>
    <scope>IDENTIFICATION</scope>
    <source>
        <tissue evidence="21">Whole body</tissue>
    </source>
</reference>
<keyword evidence="20" id="KW-1185">Reference proteome</keyword>
<dbReference type="GO" id="GO:0003997">
    <property type="term" value="F:acyl-CoA oxidase activity"/>
    <property type="evidence" value="ECO:0007669"/>
    <property type="project" value="InterPro"/>
</dbReference>
<evidence type="ECO:0000256" key="4">
    <source>
        <dbReference type="ARBA" id="ARBA00006288"/>
    </source>
</evidence>
<dbReference type="InterPro" id="IPR009100">
    <property type="entry name" value="AcylCoA_DH/oxidase_NM_dom_sf"/>
</dbReference>
<dbReference type="InterPro" id="IPR036250">
    <property type="entry name" value="AcylCo_DH-like_C"/>
</dbReference>
<dbReference type="InterPro" id="IPR046373">
    <property type="entry name" value="Acyl-CoA_Oxase/DH_mid-dom_sf"/>
</dbReference>
<evidence type="ECO:0000256" key="12">
    <source>
        <dbReference type="ARBA" id="ARBA00023140"/>
    </source>
</evidence>
<dbReference type="PIRSF" id="PIRSF000168">
    <property type="entry name" value="Acyl-CoA_oxidase"/>
    <property type="match status" value="1"/>
</dbReference>
<keyword evidence="10" id="KW-0560">Oxidoreductase</keyword>
<evidence type="ECO:0000256" key="1">
    <source>
        <dbReference type="ARBA" id="ARBA00001974"/>
    </source>
</evidence>
<keyword evidence="6" id="KW-0547">Nucleotide-binding</keyword>
<dbReference type="InterPro" id="IPR037069">
    <property type="entry name" value="AcylCoA_DH/ox_N_sf"/>
</dbReference>
<dbReference type="RefSeq" id="XP_025419261.1">
    <property type="nucleotide sequence ID" value="XM_025563476.1"/>
</dbReference>
<dbReference type="InterPro" id="IPR029320">
    <property type="entry name" value="Acyl-CoA_ox_N"/>
</dbReference>
<dbReference type="SUPFAM" id="SSF56645">
    <property type="entry name" value="Acyl-CoA dehydrogenase NM domain-like"/>
    <property type="match status" value="1"/>
</dbReference>
<dbReference type="Proteomes" id="UP000694846">
    <property type="component" value="Unplaced"/>
</dbReference>
<dbReference type="GeneID" id="112689661"/>
<dbReference type="GO" id="GO:0055088">
    <property type="term" value="P:lipid homeostasis"/>
    <property type="evidence" value="ECO:0007669"/>
    <property type="project" value="TreeGrafter"/>
</dbReference>
<dbReference type="InterPro" id="IPR002655">
    <property type="entry name" value="Acyl-CoA_oxidase_C"/>
</dbReference>
<evidence type="ECO:0000259" key="17">
    <source>
        <dbReference type="Pfam" id="PF02770"/>
    </source>
</evidence>
<proteinExistence type="inferred from homology"/>
<organism evidence="20 21">
    <name type="scientific">Sipha flava</name>
    <name type="common">yellow sugarcane aphid</name>
    <dbReference type="NCBI Taxonomy" id="143950"/>
    <lineage>
        <taxon>Eukaryota</taxon>
        <taxon>Metazoa</taxon>
        <taxon>Ecdysozoa</taxon>
        <taxon>Arthropoda</taxon>
        <taxon>Hexapoda</taxon>
        <taxon>Insecta</taxon>
        <taxon>Pterygota</taxon>
        <taxon>Neoptera</taxon>
        <taxon>Paraneoptera</taxon>
        <taxon>Hemiptera</taxon>
        <taxon>Sternorrhyncha</taxon>
        <taxon>Aphidomorpha</taxon>
        <taxon>Aphidoidea</taxon>
        <taxon>Aphididae</taxon>
        <taxon>Sipha</taxon>
    </lineage>
</organism>
<keyword evidence="11" id="KW-0443">Lipid metabolism</keyword>
<dbReference type="PANTHER" id="PTHR10909">
    <property type="entry name" value="ELECTRON TRANSPORT OXIDOREDUCTASE"/>
    <property type="match status" value="1"/>
</dbReference>
<comment type="subcellular location">
    <subcellularLocation>
        <location evidence="2">Peroxisome</location>
    </subcellularLocation>
</comment>
<evidence type="ECO:0000256" key="13">
    <source>
        <dbReference type="PIRNR" id="PIRNR000168"/>
    </source>
</evidence>
<gene>
    <name evidence="21" type="primary">LOC112689661</name>
</gene>
<accession>A0A8B8G9H7</accession>
<dbReference type="GO" id="GO:0005524">
    <property type="term" value="F:ATP binding"/>
    <property type="evidence" value="ECO:0007669"/>
    <property type="project" value="UniProtKB-KW"/>
</dbReference>
<keyword evidence="5 13" id="KW-0285">Flavoprotein</keyword>
<feature type="domain" description="Acyl-CoA oxidase C-alpha1" evidence="19">
    <location>
        <begin position="290"/>
        <end position="451"/>
    </location>
</feature>
<dbReference type="Pfam" id="PF01756">
    <property type="entry name" value="ACOX"/>
    <property type="match status" value="1"/>
</dbReference>
<evidence type="ECO:0000256" key="6">
    <source>
        <dbReference type="ARBA" id="ARBA00022741"/>
    </source>
</evidence>
<keyword evidence="8" id="KW-0276">Fatty acid metabolism</keyword>
<evidence type="ECO:0000256" key="11">
    <source>
        <dbReference type="ARBA" id="ARBA00023098"/>
    </source>
</evidence>
<dbReference type="GO" id="GO:0005504">
    <property type="term" value="F:fatty acid binding"/>
    <property type="evidence" value="ECO:0007669"/>
    <property type="project" value="TreeGrafter"/>
</dbReference>
<evidence type="ECO:0000259" key="19">
    <source>
        <dbReference type="Pfam" id="PF22924"/>
    </source>
</evidence>
<dbReference type="GO" id="GO:0005777">
    <property type="term" value="C:peroxisome"/>
    <property type="evidence" value="ECO:0007669"/>
    <property type="project" value="UniProtKB-SubCell"/>
</dbReference>
<dbReference type="Gene3D" id="2.40.110.10">
    <property type="entry name" value="Butyryl-CoA Dehydrogenase, subunit A, domain 2"/>
    <property type="match status" value="1"/>
</dbReference>
<keyword evidence="7 13" id="KW-0274">FAD</keyword>
<comment type="pathway">
    <text evidence="3">Lipid metabolism; peroxisomal fatty acid beta-oxidation.</text>
</comment>
<dbReference type="InterPro" id="IPR012258">
    <property type="entry name" value="Acyl-CoA_oxidase"/>
</dbReference>
<evidence type="ECO:0000256" key="9">
    <source>
        <dbReference type="ARBA" id="ARBA00022840"/>
    </source>
</evidence>
<dbReference type="Gene3D" id="1.10.540.10">
    <property type="entry name" value="Acyl-CoA dehydrogenase/oxidase, N-terminal domain"/>
    <property type="match status" value="1"/>
</dbReference>
<protein>
    <recommendedName>
        <fullName evidence="13">Acyl-coenzyme A oxidase</fullName>
    </recommendedName>
</protein>
<feature type="domain" description="Acyl-CoA oxidase/dehydrogenase middle" evidence="17">
    <location>
        <begin position="151"/>
        <end position="260"/>
    </location>
</feature>
<evidence type="ECO:0000259" key="16">
    <source>
        <dbReference type="Pfam" id="PF01756"/>
    </source>
</evidence>
<keyword evidence="9" id="KW-0067">ATP-binding</keyword>
<evidence type="ECO:0000256" key="8">
    <source>
        <dbReference type="ARBA" id="ARBA00022832"/>
    </source>
</evidence>